<reference evidence="2" key="2">
    <citation type="submission" date="2021-02" db="EMBL/GenBank/DDBJ databases">
        <authorList>
            <person name="Kimball J.A."/>
            <person name="Haas M.W."/>
            <person name="Macchietto M."/>
            <person name="Kono T."/>
            <person name="Duquette J."/>
            <person name="Shao M."/>
        </authorList>
    </citation>
    <scope>NUCLEOTIDE SEQUENCE</scope>
    <source>
        <tissue evidence="2">Fresh leaf tissue</tissue>
    </source>
</reference>
<sequence>MEPDEEEKGVEPWRPPSSPRPLILCIGAMTASLRSSSPRRRHSGSAPPRLHPTTLALRPSPRQLEVVLLGGSVHLTDDPDGSDCSTATPLHC</sequence>
<name>A0A8J5WH76_ZIZPA</name>
<accession>A0A8J5WH76</accession>
<feature type="region of interest" description="Disordered" evidence="1">
    <location>
        <begin position="33"/>
        <end position="61"/>
    </location>
</feature>
<evidence type="ECO:0000256" key="1">
    <source>
        <dbReference type="SAM" id="MobiDB-lite"/>
    </source>
</evidence>
<reference evidence="2" key="1">
    <citation type="journal article" date="2021" name="bioRxiv">
        <title>Whole Genome Assembly and Annotation of Northern Wild Rice, Zizania palustris L., Supports a Whole Genome Duplication in the Zizania Genus.</title>
        <authorList>
            <person name="Haas M."/>
            <person name="Kono T."/>
            <person name="Macchietto M."/>
            <person name="Millas R."/>
            <person name="McGilp L."/>
            <person name="Shao M."/>
            <person name="Duquette J."/>
            <person name="Hirsch C.N."/>
            <person name="Kimball J."/>
        </authorList>
    </citation>
    <scope>NUCLEOTIDE SEQUENCE</scope>
    <source>
        <tissue evidence="2">Fresh leaf tissue</tissue>
    </source>
</reference>
<dbReference type="AlphaFoldDB" id="A0A8J5WH76"/>
<feature type="compositionally biased region" description="Polar residues" evidence="1">
    <location>
        <begin position="83"/>
        <end position="92"/>
    </location>
</feature>
<comment type="caution">
    <text evidence="2">The sequence shown here is derived from an EMBL/GenBank/DDBJ whole genome shotgun (WGS) entry which is preliminary data.</text>
</comment>
<keyword evidence="3" id="KW-1185">Reference proteome</keyword>
<feature type="region of interest" description="Disordered" evidence="1">
    <location>
        <begin position="1"/>
        <end position="21"/>
    </location>
</feature>
<feature type="region of interest" description="Disordered" evidence="1">
    <location>
        <begin position="73"/>
        <end position="92"/>
    </location>
</feature>
<gene>
    <name evidence="2" type="ORF">GUJ93_ZPchr0010g8730</name>
</gene>
<proteinExistence type="predicted"/>
<organism evidence="2 3">
    <name type="scientific">Zizania palustris</name>
    <name type="common">Northern wild rice</name>
    <dbReference type="NCBI Taxonomy" id="103762"/>
    <lineage>
        <taxon>Eukaryota</taxon>
        <taxon>Viridiplantae</taxon>
        <taxon>Streptophyta</taxon>
        <taxon>Embryophyta</taxon>
        <taxon>Tracheophyta</taxon>
        <taxon>Spermatophyta</taxon>
        <taxon>Magnoliopsida</taxon>
        <taxon>Liliopsida</taxon>
        <taxon>Poales</taxon>
        <taxon>Poaceae</taxon>
        <taxon>BOP clade</taxon>
        <taxon>Oryzoideae</taxon>
        <taxon>Oryzeae</taxon>
        <taxon>Zizaniinae</taxon>
        <taxon>Zizania</taxon>
    </lineage>
</organism>
<dbReference type="EMBL" id="JAAALK010000082">
    <property type="protein sequence ID" value="KAG8088717.1"/>
    <property type="molecule type" value="Genomic_DNA"/>
</dbReference>
<dbReference type="Proteomes" id="UP000729402">
    <property type="component" value="Unassembled WGS sequence"/>
</dbReference>
<evidence type="ECO:0000313" key="3">
    <source>
        <dbReference type="Proteomes" id="UP000729402"/>
    </source>
</evidence>
<evidence type="ECO:0000313" key="2">
    <source>
        <dbReference type="EMBL" id="KAG8088717.1"/>
    </source>
</evidence>
<protein>
    <submittedName>
        <fullName evidence="2">Uncharacterized protein</fullName>
    </submittedName>
</protein>